<proteinExistence type="predicted"/>
<feature type="domain" description="CoA-binding" evidence="1">
    <location>
        <begin position="10"/>
        <end position="120"/>
    </location>
</feature>
<dbReference type="Proteomes" id="UP001056429">
    <property type="component" value="Unassembled WGS sequence"/>
</dbReference>
<name>A0A9J6P6V9_9CLOT</name>
<dbReference type="Pfam" id="PF13380">
    <property type="entry name" value="CoA_binding_2"/>
    <property type="match status" value="1"/>
</dbReference>
<dbReference type="InterPro" id="IPR036291">
    <property type="entry name" value="NAD(P)-bd_dom_sf"/>
</dbReference>
<protein>
    <submittedName>
        <fullName evidence="2">CoA-binding protein</fullName>
    </submittedName>
</protein>
<dbReference type="Gene3D" id="3.40.50.720">
    <property type="entry name" value="NAD(P)-binding Rossmann-like Domain"/>
    <property type="match status" value="1"/>
</dbReference>
<dbReference type="EMBL" id="JAGSOJ010000006">
    <property type="protein sequence ID" value="MCM1992602.1"/>
    <property type="molecule type" value="Genomic_DNA"/>
</dbReference>
<comment type="caution">
    <text evidence="2">The sequence shown here is derived from an EMBL/GenBank/DDBJ whole genome shotgun (WGS) entry which is preliminary data.</text>
</comment>
<dbReference type="AlphaFoldDB" id="A0A9J6P6V9"/>
<dbReference type="RefSeq" id="WP_250861768.1">
    <property type="nucleotide sequence ID" value="NZ_JAGSOJ010000006.1"/>
</dbReference>
<organism evidence="2 3">
    <name type="scientific">Oceanirhabdus seepicola</name>
    <dbReference type="NCBI Taxonomy" id="2828781"/>
    <lineage>
        <taxon>Bacteria</taxon>
        <taxon>Bacillati</taxon>
        <taxon>Bacillota</taxon>
        <taxon>Clostridia</taxon>
        <taxon>Eubacteriales</taxon>
        <taxon>Clostridiaceae</taxon>
        <taxon>Oceanirhabdus</taxon>
    </lineage>
</organism>
<accession>A0A9J6P6V9</accession>
<evidence type="ECO:0000313" key="2">
    <source>
        <dbReference type="EMBL" id="MCM1992602.1"/>
    </source>
</evidence>
<reference evidence="2" key="2">
    <citation type="submission" date="2021-04" db="EMBL/GenBank/DDBJ databases">
        <authorList>
            <person name="Dong X."/>
        </authorList>
    </citation>
    <scope>NUCLEOTIDE SEQUENCE</scope>
    <source>
        <strain evidence="2">ZWT</strain>
    </source>
</reference>
<evidence type="ECO:0000313" key="3">
    <source>
        <dbReference type="Proteomes" id="UP001056429"/>
    </source>
</evidence>
<gene>
    <name evidence="2" type="ORF">KDK92_23045</name>
</gene>
<reference evidence="2" key="1">
    <citation type="journal article" date="2021" name="mSystems">
        <title>Bacteria and Archaea Synergistically Convert Glycine Betaine to Biogenic Methane in the Formosa Cold Seep of the South China Sea.</title>
        <authorList>
            <person name="Li L."/>
            <person name="Zhang W."/>
            <person name="Zhang S."/>
            <person name="Song L."/>
            <person name="Sun Q."/>
            <person name="Zhang H."/>
            <person name="Xiang H."/>
            <person name="Dong X."/>
        </authorList>
    </citation>
    <scope>NUCLEOTIDE SEQUENCE</scope>
    <source>
        <strain evidence="2">ZWT</strain>
    </source>
</reference>
<dbReference type="InterPro" id="IPR003781">
    <property type="entry name" value="CoA-bd"/>
</dbReference>
<keyword evidence="3" id="KW-1185">Reference proteome</keyword>
<evidence type="ECO:0000259" key="1">
    <source>
        <dbReference type="Pfam" id="PF13380"/>
    </source>
</evidence>
<dbReference type="PANTHER" id="PTHR33303">
    <property type="entry name" value="CYTOPLASMIC PROTEIN-RELATED"/>
    <property type="match status" value="1"/>
</dbReference>
<sequence length="123" mass="13762">MEARDFMKFKNWAVAGDVMNEQKYAHKILTALKSNGFQVEGVHPKEAHESVHNSILNIEQNIDVLDLCINPKSGINIVKEANKKGIDKILIQPGAESNEILDYCRDNNMTAVQGCALVELRNL</sequence>
<dbReference type="SUPFAM" id="SSF51735">
    <property type="entry name" value="NAD(P)-binding Rossmann-fold domains"/>
    <property type="match status" value="1"/>
</dbReference>
<dbReference type="PANTHER" id="PTHR33303:SF2">
    <property type="entry name" value="COA-BINDING DOMAIN-CONTAINING PROTEIN"/>
    <property type="match status" value="1"/>
</dbReference>